<reference evidence="2" key="1">
    <citation type="journal article" date="2020" name="mSystems">
        <title>Genome- and Community-Level Interaction Insights into Carbon Utilization and Element Cycling Functions of Hydrothermarchaeota in Hydrothermal Sediment.</title>
        <authorList>
            <person name="Zhou Z."/>
            <person name="Liu Y."/>
            <person name="Xu W."/>
            <person name="Pan J."/>
            <person name="Luo Z.H."/>
            <person name="Li M."/>
        </authorList>
    </citation>
    <scope>NUCLEOTIDE SEQUENCE [LARGE SCALE GENOMIC DNA]</scope>
    <source>
        <strain evidence="2">HyVt-483</strain>
    </source>
</reference>
<sequence>MFGRLMRKVKGKGKWIGALAMSAALLAPVGAGAKSIDPGIGIDLPCGECSFAYDGELSGNLDLTLQVMGVADLEAYITLVSTEIDVKNPGMRVAGLVRALSKNDQFLMFNEERNRAVRNSASLTGEVLKNAQGNIGANVAAGDFNAQSNIAAIAAGKQETSLVESKTFSVQKSMYNFGRNRGTQNTASAGDEVLKNAKGNIGLNVAAGANNAQTNQLGAAVGPARVGAAVAYVQQKSLYNAASNKPITERFVRLYRVRLGLSAAGSTSGARFSGVYSGAEGGTVTGTVNGHSYQSNNFYPDIWTGSSHTSGTQIGHVDLDNEIQGAVPNPFKQGVGGIAFDNYHSINGRYSGKESGRLGGTIGAQRVRLTGTVTGYIPVVMVRRVDTINTASLSGQVLMNAVGNIGVNIAAGSNNLQANSLSVVALPATSSQVPTPTPGGGTE</sequence>
<feature type="signal peptide" evidence="1">
    <location>
        <begin position="1"/>
        <end position="33"/>
    </location>
</feature>
<dbReference type="Proteomes" id="UP000886043">
    <property type="component" value="Unassembled WGS sequence"/>
</dbReference>
<protein>
    <submittedName>
        <fullName evidence="2">Uncharacterized protein</fullName>
    </submittedName>
</protein>
<name>A0A7C3CL64_9BACT</name>
<gene>
    <name evidence="2" type="ORF">ENJ40_04015</name>
</gene>
<dbReference type="AlphaFoldDB" id="A0A7C3CL64"/>
<comment type="caution">
    <text evidence="2">The sequence shown here is derived from an EMBL/GenBank/DDBJ whole genome shotgun (WGS) entry which is preliminary data.</text>
</comment>
<keyword evidence="1" id="KW-0732">Signal</keyword>
<evidence type="ECO:0000313" key="2">
    <source>
        <dbReference type="EMBL" id="HFC97612.1"/>
    </source>
</evidence>
<accession>A0A7C3CL64</accession>
<organism evidence="2">
    <name type="scientific">Thermosulfurimonas dismutans</name>
    <dbReference type="NCBI Taxonomy" id="999894"/>
    <lineage>
        <taxon>Bacteria</taxon>
        <taxon>Pseudomonadati</taxon>
        <taxon>Thermodesulfobacteriota</taxon>
        <taxon>Thermodesulfobacteria</taxon>
        <taxon>Thermodesulfobacteriales</taxon>
        <taxon>Thermodesulfobacteriaceae</taxon>
        <taxon>Thermosulfurimonas</taxon>
    </lineage>
</organism>
<feature type="chain" id="PRO_5028423985" evidence="1">
    <location>
        <begin position="34"/>
        <end position="443"/>
    </location>
</feature>
<proteinExistence type="predicted"/>
<dbReference type="EMBL" id="DRMH01000048">
    <property type="protein sequence ID" value="HFC97612.1"/>
    <property type="molecule type" value="Genomic_DNA"/>
</dbReference>
<evidence type="ECO:0000256" key="1">
    <source>
        <dbReference type="SAM" id="SignalP"/>
    </source>
</evidence>